<keyword evidence="1" id="KW-1133">Transmembrane helix</keyword>
<evidence type="ECO:0000313" key="2">
    <source>
        <dbReference type="EMBL" id="MCF5065744.1"/>
    </source>
</evidence>
<name>A0A9Q3X9X6_PSESX</name>
<keyword evidence="1" id="KW-0812">Transmembrane</keyword>
<dbReference type="Proteomes" id="UP000814207">
    <property type="component" value="Unassembled WGS sequence"/>
</dbReference>
<accession>A0A9Q3X9X6</accession>
<evidence type="ECO:0000313" key="3">
    <source>
        <dbReference type="Proteomes" id="UP000814207"/>
    </source>
</evidence>
<feature type="transmembrane region" description="Helical" evidence="1">
    <location>
        <begin position="117"/>
        <end position="134"/>
    </location>
</feature>
<evidence type="ECO:0000256" key="1">
    <source>
        <dbReference type="SAM" id="Phobius"/>
    </source>
</evidence>
<keyword evidence="1" id="KW-0472">Membrane</keyword>
<feature type="transmembrane region" description="Helical" evidence="1">
    <location>
        <begin position="35"/>
        <end position="55"/>
    </location>
</feature>
<comment type="caution">
    <text evidence="2">The sequence shown here is derived from an EMBL/GenBank/DDBJ whole genome shotgun (WGS) entry which is preliminary data.</text>
</comment>
<gene>
    <name evidence="2" type="ORF">GIW73_22670</name>
</gene>
<feature type="transmembrane region" description="Helical" evidence="1">
    <location>
        <begin position="92"/>
        <end position="111"/>
    </location>
</feature>
<protein>
    <submittedName>
        <fullName evidence="2">Uncharacterized protein</fullName>
    </submittedName>
</protein>
<dbReference type="AlphaFoldDB" id="A0A9Q3X9X6"/>
<reference evidence="2" key="1">
    <citation type="submission" date="2019-11" db="EMBL/GenBank/DDBJ databases">
        <title>Epiphytic Pseudomonas syringae from cherry orchards.</title>
        <authorList>
            <person name="Hulin M.T."/>
        </authorList>
    </citation>
    <scope>NUCLEOTIDE SEQUENCE</scope>
    <source>
        <strain evidence="2">PA-6-9A</strain>
    </source>
</reference>
<proteinExistence type="predicted"/>
<feature type="transmembrane region" description="Helical" evidence="1">
    <location>
        <begin position="61"/>
        <end position="80"/>
    </location>
</feature>
<dbReference type="EMBL" id="WKEU01000138">
    <property type="protein sequence ID" value="MCF5065744.1"/>
    <property type="molecule type" value="Genomic_DNA"/>
</dbReference>
<sequence length="168" mass="19110">MTPQRKEERHCYSTAFIEDPWQLLKRYMPVIGGDALVGCFSIGLTAILAIMTYLSRSPLDFAAKTSFLGGMGLGAVFALAKAQALYGRIQWAWINVAIYLLCLMVSLPAIFWRPNTYLYSMALLAPLIGLLILNSGRCRELRQKSVELRHQRETIIATLKQQGRWKRW</sequence>
<organism evidence="2 3">
    <name type="scientific">Pseudomonas syringae</name>
    <dbReference type="NCBI Taxonomy" id="317"/>
    <lineage>
        <taxon>Bacteria</taxon>
        <taxon>Pseudomonadati</taxon>
        <taxon>Pseudomonadota</taxon>
        <taxon>Gammaproteobacteria</taxon>
        <taxon>Pseudomonadales</taxon>
        <taxon>Pseudomonadaceae</taxon>
        <taxon>Pseudomonas</taxon>
    </lineage>
</organism>